<evidence type="ECO:0000313" key="1">
    <source>
        <dbReference type="EMBL" id="AIQ13220.1"/>
    </source>
</evidence>
<dbReference type="Proteomes" id="UP000029409">
    <property type="component" value="Chromosome"/>
</dbReference>
<reference evidence="1 2" key="1">
    <citation type="submission" date="2014-08" db="EMBL/GenBank/DDBJ databases">
        <title>Comparative genomics of the Paenibacillus odorifer group.</title>
        <authorList>
            <person name="den Bakker H.C."/>
            <person name="Tsai Y.-C."/>
            <person name="Martin N."/>
            <person name="Korlach J."/>
            <person name="Wiedmann M."/>
        </authorList>
    </citation>
    <scope>NUCLEOTIDE SEQUENCE [LARGE SCALE GENOMIC DNA]</scope>
    <source>
        <strain evidence="1 2">DSM 1735</strain>
    </source>
</reference>
<keyword evidence="2" id="KW-1185">Reference proteome</keyword>
<dbReference type="eggNOG" id="ENOG50345FB">
    <property type="taxonomic scope" value="Bacteria"/>
</dbReference>
<proteinExistence type="predicted"/>
<name>A0A089HR52_PAEDU</name>
<dbReference type="AlphaFoldDB" id="A0A089HR52"/>
<accession>A0A089HR52</accession>
<sequence>MKMMITFQNKPVPVYFTTENKQPTQKVLRILTSTLELKINKGKNALKKCLNSLISIEIKGSEAILHSFSENDTLALSLY</sequence>
<evidence type="ECO:0000313" key="2">
    <source>
        <dbReference type="Proteomes" id="UP000029409"/>
    </source>
</evidence>
<protein>
    <submittedName>
        <fullName evidence="1">Uncharacterized protein</fullName>
    </submittedName>
</protein>
<dbReference type="RefSeq" id="WP_025690382.1">
    <property type="nucleotide sequence ID" value="NZ_CP009288.1"/>
</dbReference>
<dbReference type="KEGG" id="pdu:PDUR_15860"/>
<dbReference type="EMBL" id="CP009288">
    <property type="protein sequence ID" value="AIQ13220.1"/>
    <property type="molecule type" value="Genomic_DNA"/>
</dbReference>
<dbReference type="OrthoDB" id="2626786at2"/>
<organism evidence="1 2">
    <name type="scientific">Paenibacillus durus</name>
    <name type="common">Paenibacillus azotofixans</name>
    <dbReference type="NCBI Taxonomy" id="44251"/>
    <lineage>
        <taxon>Bacteria</taxon>
        <taxon>Bacillati</taxon>
        <taxon>Bacillota</taxon>
        <taxon>Bacilli</taxon>
        <taxon>Bacillales</taxon>
        <taxon>Paenibacillaceae</taxon>
        <taxon>Paenibacillus</taxon>
    </lineage>
</organism>
<gene>
    <name evidence="1" type="ORF">PDUR_15860</name>
</gene>